<dbReference type="EMBL" id="BARW01032359">
    <property type="protein sequence ID" value="GAJ12382.1"/>
    <property type="molecule type" value="Genomic_DNA"/>
</dbReference>
<proteinExistence type="predicted"/>
<protein>
    <recommendedName>
        <fullName evidence="2">Bacterial surface antigen (D15) domain-containing protein</fullName>
    </recommendedName>
</protein>
<reference evidence="1" key="1">
    <citation type="journal article" date="2014" name="Front. Microbiol.">
        <title>High frequency of phylogenetically diverse reductive dehalogenase-homologous genes in deep subseafloor sedimentary metagenomes.</title>
        <authorList>
            <person name="Kawai M."/>
            <person name="Futagami T."/>
            <person name="Toyoda A."/>
            <person name="Takaki Y."/>
            <person name="Nishi S."/>
            <person name="Hori S."/>
            <person name="Arai W."/>
            <person name="Tsubouchi T."/>
            <person name="Morono Y."/>
            <person name="Uchiyama I."/>
            <person name="Ito T."/>
            <person name="Fujiyama A."/>
            <person name="Inagaki F."/>
            <person name="Takami H."/>
        </authorList>
    </citation>
    <scope>NUCLEOTIDE SEQUENCE</scope>
    <source>
        <strain evidence="1">Expedition CK06-06</strain>
    </source>
</reference>
<organism evidence="1">
    <name type="scientific">marine sediment metagenome</name>
    <dbReference type="NCBI Taxonomy" id="412755"/>
    <lineage>
        <taxon>unclassified sequences</taxon>
        <taxon>metagenomes</taxon>
        <taxon>ecological metagenomes</taxon>
    </lineage>
</organism>
<evidence type="ECO:0000313" key="1">
    <source>
        <dbReference type="EMBL" id="GAJ12382.1"/>
    </source>
</evidence>
<evidence type="ECO:0008006" key="2">
    <source>
        <dbReference type="Google" id="ProtNLM"/>
    </source>
</evidence>
<dbReference type="AlphaFoldDB" id="X1V819"/>
<name>X1V819_9ZZZZ</name>
<feature type="non-terminal residue" evidence="1">
    <location>
        <position position="207"/>
    </location>
</feature>
<gene>
    <name evidence="1" type="ORF">S12H4_51237</name>
</gene>
<accession>X1V819</accession>
<comment type="caution">
    <text evidence="1">The sequence shown here is derived from an EMBL/GenBank/DDBJ whole genome shotgun (WGS) entry which is preliminary data.</text>
</comment>
<sequence length="207" mass="23750">MGWQKSILYNSDNFQPIVSTEIPQGSSEDEVNIDSTSKIDNSNQSYSYSISPILGYTSNLGIIVGGAFFLYTENDPGSYFDVRLMLGFDPFNFQFLSSYKKERIFKNTDFEIRGSYTTFFESYFGEGSNTDVDDYMRIYGSHYSLNSYVRFFINDKFSVTGGFDFRGRVESSIRMNEEKDVILKDTNNVNIRLFPDENTLALNLGLH</sequence>